<organism evidence="3">
    <name type="scientific">freshwater metagenome</name>
    <dbReference type="NCBI Taxonomy" id="449393"/>
    <lineage>
        <taxon>unclassified sequences</taxon>
        <taxon>metagenomes</taxon>
        <taxon>ecological metagenomes</taxon>
    </lineage>
</organism>
<dbReference type="InterPro" id="IPR049790">
    <property type="entry name" value="Rv3655c/TadE"/>
</dbReference>
<dbReference type="EMBL" id="CAEZVJ010000088">
    <property type="protein sequence ID" value="CAB4631868.1"/>
    <property type="molecule type" value="Genomic_DNA"/>
</dbReference>
<dbReference type="NCBIfam" id="NF041390">
    <property type="entry name" value="TadE_Rv3655c"/>
    <property type="match status" value="1"/>
</dbReference>
<keyword evidence="1" id="KW-1133">Transmembrane helix</keyword>
<accession>A0A6J7E288</accession>
<evidence type="ECO:0000256" key="1">
    <source>
        <dbReference type="SAM" id="Phobius"/>
    </source>
</evidence>
<gene>
    <name evidence="2" type="ORF">UFOPK1961_00817</name>
    <name evidence="3" type="ORF">UFOPK3364_00960</name>
</gene>
<sequence>MVLCRSSRDERGLVTTEIAIAIPALILVVGLVIGAIRWSMDAISATSVAAETARKIVRGEPEQPSVAVSEQSVPSADWSVRLEPLEVCVDARLPPPLPLMGHVTVTQCAPR</sequence>
<dbReference type="AlphaFoldDB" id="A0A6J7E288"/>
<dbReference type="EMBL" id="CAFBLO010000108">
    <property type="protein sequence ID" value="CAB4874954.1"/>
    <property type="molecule type" value="Genomic_DNA"/>
</dbReference>
<evidence type="ECO:0000313" key="2">
    <source>
        <dbReference type="EMBL" id="CAB4631868.1"/>
    </source>
</evidence>
<feature type="transmembrane region" description="Helical" evidence="1">
    <location>
        <begin position="18"/>
        <end position="36"/>
    </location>
</feature>
<keyword evidence="1" id="KW-0472">Membrane</keyword>
<reference evidence="3" key="1">
    <citation type="submission" date="2020-05" db="EMBL/GenBank/DDBJ databases">
        <authorList>
            <person name="Chiriac C."/>
            <person name="Salcher M."/>
            <person name="Ghai R."/>
            <person name="Kavagutti S V."/>
        </authorList>
    </citation>
    <scope>NUCLEOTIDE SEQUENCE</scope>
</reference>
<name>A0A6J7E288_9ZZZZ</name>
<evidence type="ECO:0000313" key="3">
    <source>
        <dbReference type="EMBL" id="CAB4874954.1"/>
    </source>
</evidence>
<protein>
    <submittedName>
        <fullName evidence="3">Unannotated protein</fullName>
    </submittedName>
</protein>
<keyword evidence="1" id="KW-0812">Transmembrane</keyword>
<proteinExistence type="predicted"/>